<evidence type="ECO:0000256" key="1">
    <source>
        <dbReference type="SAM" id="SignalP"/>
    </source>
</evidence>
<keyword evidence="1" id="KW-0732">Signal</keyword>
<feature type="signal peptide" evidence="1">
    <location>
        <begin position="1"/>
        <end position="22"/>
    </location>
</feature>
<sequence length="83" mass="8902">MCRLALPVSVAFFSFLCSGVGGAAMWPLNANSWNMLGGQWARFSPFRNTSMLSEVTSSSKATLISWKVLDLSCRPSGSTCSSC</sequence>
<protein>
    <submittedName>
        <fullName evidence="2">Putative secreted protein</fullName>
    </submittedName>
</protein>
<dbReference type="AlphaFoldDB" id="A0A6B0U7V9"/>
<evidence type="ECO:0000313" key="2">
    <source>
        <dbReference type="EMBL" id="MXU84934.1"/>
    </source>
</evidence>
<feature type="chain" id="PRO_5025595531" evidence="1">
    <location>
        <begin position="23"/>
        <end position="83"/>
    </location>
</feature>
<dbReference type="EMBL" id="GIFC01002851">
    <property type="protein sequence ID" value="MXU84934.1"/>
    <property type="molecule type" value="Transcribed_RNA"/>
</dbReference>
<organism evidence="2">
    <name type="scientific">Ixodes ricinus</name>
    <name type="common">Common tick</name>
    <name type="synonym">Acarus ricinus</name>
    <dbReference type="NCBI Taxonomy" id="34613"/>
    <lineage>
        <taxon>Eukaryota</taxon>
        <taxon>Metazoa</taxon>
        <taxon>Ecdysozoa</taxon>
        <taxon>Arthropoda</taxon>
        <taxon>Chelicerata</taxon>
        <taxon>Arachnida</taxon>
        <taxon>Acari</taxon>
        <taxon>Parasitiformes</taxon>
        <taxon>Ixodida</taxon>
        <taxon>Ixodoidea</taxon>
        <taxon>Ixodidae</taxon>
        <taxon>Ixodinae</taxon>
        <taxon>Ixodes</taxon>
    </lineage>
</organism>
<accession>A0A6B0U7V9</accession>
<proteinExistence type="predicted"/>
<name>A0A6B0U7V9_IXORI</name>
<reference evidence="2" key="1">
    <citation type="submission" date="2019-12" db="EMBL/GenBank/DDBJ databases">
        <title>An insight into the sialome of adult female Ixodes ricinus ticks feeding for 6 days.</title>
        <authorList>
            <person name="Perner J."/>
            <person name="Ribeiro J.M.C."/>
        </authorList>
    </citation>
    <scope>NUCLEOTIDE SEQUENCE</scope>
    <source>
        <strain evidence="2">Semi-engorged</strain>
        <tissue evidence="2">Salivary glands</tissue>
    </source>
</reference>